<dbReference type="EnsemblBacteria" id="AAV46006">
    <property type="protein sequence ID" value="AAV46006"/>
    <property type="gene ID" value="rrnAC1042"/>
</dbReference>
<dbReference type="SUPFAM" id="SSF52540">
    <property type="entry name" value="P-loop containing nucleoside triphosphate hydrolases"/>
    <property type="match status" value="1"/>
</dbReference>
<feature type="transmembrane region" description="Helical" evidence="7">
    <location>
        <begin position="81"/>
        <end position="99"/>
    </location>
</feature>
<dbReference type="PANTHER" id="PTHR24221">
    <property type="entry name" value="ATP-BINDING CASSETTE SUB-FAMILY B"/>
    <property type="match status" value="1"/>
</dbReference>
<dbReference type="GO" id="GO:0016020">
    <property type="term" value="C:membrane"/>
    <property type="evidence" value="ECO:0007669"/>
    <property type="project" value="UniProtKB-SubCell"/>
</dbReference>
<evidence type="ECO:0000256" key="5">
    <source>
        <dbReference type="ARBA" id="ARBA00022989"/>
    </source>
</evidence>
<dbReference type="Gene3D" id="3.40.50.300">
    <property type="entry name" value="P-loop containing nucleotide triphosphate hydrolases"/>
    <property type="match status" value="1"/>
</dbReference>
<feature type="transmembrane region" description="Helical" evidence="7">
    <location>
        <begin position="292"/>
        <end position="325"/>
    </location>
</feature>
<protein>
    <submittedName>
        <fullName evidence="10">ABC transporter ATP-binding protein</fullName>
    </submittedName>
</protein>
<evidence type="ECO:0000256" key="2">
    <source>
        <dbReference type="ARBA" id="ARBA00022692"/>
    </source>
</evidence>
<dbReference type="GO" id="GO:0140359">
    <property type="term" value="F:ABC-type transporter activity"/>
    <property type="evidence" value="ECO:0007669"/>
    <property type="project" value="InterPro"/>
</dbReference>
<dbReference type="AlphaFoldDB" id="Q5V396"/>
<dbReference type="Pfam" id="PF00664">
    <property type="entry name" value="ABC_membrane"/>
    <property type="match status" value="1"/>
</dbReference>
<dbReference type="SUPFAM" id="SSF90123">
    <property type="entry name" value="ABC transporter transmembrane region"/>
    <property type="match status" value="1"/>
</dbReference>
<dbReference type="Gene3D" id="1.20.1560.10">
    <property type="entry name" value="ABC transporter type 1, transmembrane domain"/>
    <property type="match status" value="1"/>
</dbReference>
<dbReference type="PATRIC" id="fig|272569.17.peg.1769"/>
<evidence type="ECO:0000256" key="4">
    <source>
        <dbReference type="ARBA" id="ARBA00022840"/>
    </source>
</evidence>
<feature type="domain" description="ABC transporter" evidence="8">
    <location>
        <begin position="378"/>
        <end position="612"/>
    </location>
</feature>
<dbReference type="InterPro" id="IPR003439">
    <property type="entry name" value="ABC_transporter-like_ATP-bd"/>
</dbReference>
<evidence type="ECO:0000259" key="9">
    <source>
        <dbReference type="PROSITE" id="PS50929"/>
    </source>
</evidence>
<proteinExistence type="predicted"/>
<keyword evidence="3" id="KW-0547">Nucleotide-binding</keyword>
<evidence type="ECO:0000256" key="6">
    <source>
        <dbReference type="ARBA" id="ARBA00023136"/>
    </source>
</evidence>
<dbReference type="InterPro" id="IPR003593">
    <property type="entry name" value="AAA+_ATPase"/>
</dbReference>
<dbReference type="STRING" id="272569.rrnAC1042"/>
<organism evidence="10 11">
    <name type="scientific">Haloarcula marismortui (strain ATCC 43049 / DSM 3752 / JCM 8966 / VKM B-1809)</name>
    <name type="common">Halobacterium marismortui</name>
    <dbReference type="NCBI Taxonomy" id="272569"/>
    <lineage>
        <taxon>Archaea</taxon>
        <taxon>Methanobacteriati</taxon>
        <taxon>Methanobacteriota</taxon>
        <taxon>Stenosarchaea group</taxon>
        <taxon>Halobacteria</taxon>
        <taxon>Halobacteriales</taxon>
        <taxon>Haloarculaceae</taxon>
        <taxon>Haloarcula</taxon>
    </lineage>
</organism>
<evidence type="ECO:0000259" key="8">
    <source>
        <dbReference type="PROSITE" id="PS50893"/>
    </source>
</evidence>
<dbReference type="SMART" id="SM00382">
    <property type="entry name" value="AAA"/>
    <property type="match status" value="1"/>
</dbReference>
<keyword evidence="6 7" id="KW-0472">Membrane</keyword>
<evidence type="ECO:0000256" key="7">
    <source>
        <dbReference type="SAM" id="Phobius"/>
    </source>
</evidence>
<sequence length="616" mass="68819">MPQSVPTVPWMTTEQMTGRNSDTISRQEKLDALLYAARYAPKFTVMIVGLGLVTAVLEGVGLTFIIPIIELMQSSEPVTQADGIAGIFFTVYQTLGIPFTIEYVIGGVALATCLRYTSSFLLTWLRDVLQLSYERHIRENLFDSALETEMEFLDRKGSDNILNAIVTESKAASKVIKRFVKLFDLLLLTVAYLALATWISPQLTAFAIFIIGGVGLGLRHLIGSGYDLGDRVAAANERMQQVVQAGMIGIRDIRVFNLETEIYDEYEEALEEYTRSKVANRRNRAAIKKSQNLVVSVLIFALIYVALTFTNLSFGELGLFLFLMFQLGPKASGINKRFYKVEENLPHLVRTQSFMRDLEEWEEPDTGEQPTPKEVETVEFDDVTFSYTDDEVVLREVDFELKKGEFVAFVGQSGAGKSTIVSLLARYYEPDSGQIRANGNPIGQMDISEWRDRISIVRQNPYMFNDTLRHNLTVGNRDATDAEIKRACEIAKVDQFITDLPNGLDSQLGDDGVRLSGGQKQRVALARAILKDADLLILDEATSDLDSNLEKEVQAAIEAMERDYAIIAIAHRLSTVENADRIYTMEDGWISECGGHDELVESEGKYAELYAIQSGG</sequence>
<evidence type="ECO:0000313" key="10">
    <source>
        <dbReference type="EMBL" id="AAV46006.1"/>
    </source>
</evidence>
<dbReference type="HOGENOM" id="CLU_000604_84_3_2"/>
<dbReference type="GO" id="GO:0005524">
    <property type="term" value="F:ATP binding"/>
    <property type="evidence" value="ECO:0007669"/>
    <property type="project" value="UniProtKB-KW"/>
</dbReference>
<dbReference type="PANTHER" id="PTHR24221:SF654">
    <property type="entry name" value="ATP-BINDING CASSETTE SUB-FAMILY B MEMBER 6"/>
    <property type="match status" value="1"/>
</dbReference>
<dbReference type="Proteomes" id="UP000001169">
    <property type="component" value="Chromosome I"/>
</dbReference>
<comment type="subcellular location">
    <subcellularLocation>
        <location evidence="1">Membrane</location>
        <topology evidence="1">Multi-pass membrane protein</topology>
    </subcellularLocation>
</comment>
<feature type="transmembrane region" description="Helical" evidence="7">
    <location>
        <begin position="43"/>
        <end position="69"/>
    </location>
</feature>
<feature type="transmembrane region" description="Helical" evidence="7">
    <location>
        <begin position="179"/>
        <end position="199"/>
    </location>
</feature>
<dbReference type="eggNOG" id="arCOG02841">
    <property type="taxonomic scope" value="Archaea"/>
</dbReference>
<dbReference type="PaxDb" id="272569-rrnAC1042"/>
<gene>
    <name evidence="10" type="primary">msbA-2</name>
    <name evidence="10" type="ordered locus">rrnAC1042</name>
</gene>
<dbReference type="KEGG" id="hma:rrnAC1042"/>
<dbReference type="GO" id="GO:0016887">
    <property type="term" value="F:ATP hydrolysis activity"/>
    <property type="evidence" value="ECO:0007669"/>
    <property type="project" value="InterPro"/>
</dbReference>
<dbReference type="Pfam" id="PF00005">
    <property type="entry name" value="ABC_tran"/>
    <property type="match status" value="1"/>
</dbReference>
<dbReference type="PROSITE" id="PS50893">
    <property type="entry name" value="ABC_TRANSPORTER_2"/>
    <property type="match status" value="1"/>
</dbReference>
<keyword evidence="4 10" id="KW-0067">ATP-binding</keyword>
<name>Q5V396_HALMA</name>
<evidence type="ECO:0000313" key="11">
    <source>
        <dbReference type="Proteomes" id="UP000001169"/>
    </source>
</evidence>
<dbReference type="EMBL" id="AY596297">
    <property type="protein sequence ID" value="AAV46006.1"/>
    <property type="molecule type" value="Genomic_DNA"/>
</dbReference>
<keyword evidence="11" id="KW-1185">Reference proteome</keyword>
<dbReference type="PROSITE" id="PS50929">
    <property type="entry name" value="ABC_TM1F"/>
    <property type="match status" value="1"/>
</dbReference>
<dbReference type="InterPro" id="IPR036640">
    <property type="entry name" value="ABC1_TM_sf"/>
</dbReference>
<evidence type="ECO:0000256" key="3">
    <source>
        <dbReference type="ARBA" id="ARBA00022741"/>
    </source>
</evidence>
<feature type="transmembrane region" description="Helical" evidence="7">
    <location>
        <begin position="205"/>
        <end position="222"/>
    </location>
</feature>
<dbReference type="InterPro" id="IPR017871">
    <property type="entry name" value="ABC_transporter-like_CS"/>
</dbReference>
<accession>Q5V396</accession>
<keyword evidence="5 7" id="KW-1133">Transmembrane helix</keyword>
<dbReference type="InterPro" id="IPR027417">
    <property type="entry name" value="P-loop_NTPase"/>
</dbReference>
<evidence type="ECO:0000256" key="1">
    <source>
        <dbReference type="ARBA" id="ARBA00004141"/>
    </source>
</evidence>
<dbReference type="PROSITE" id="PS00211">
    <property type="entry name" value="ABC_TRANSPORTER_1"/>
    <property type="match status" value="1"/>
</dbReference>
<dbReference type="InterPro" id="IPR011527">
    <property type="entry name" value="ABC1_TM_dom"/>
</dbReference>
<keyword evidence="2 7" id="KW-0812">Transmembrane</keyword>
<reference evidence="10 11" key="1">
    <citation type="journal article" date="2004" name="Genome Res.">
        <title>Genome sequence of Haloarcula marismortui: a halophilic archaeon from the Dead Sea.</title>
        <authorList>
            <person name="Baliga N.S."/>
            <person name="Bonneau R."/>
            <person name="Facciotti M.T."/>
            <person name="Pan M."/>
            <person name="Glusman G."/>
            <person name="Deutsch E.W."/>
            <person name="Shannon P."/>
            <person name="Chiu Y."/>
            <person name="Weng R.S."/>
            <person name="Gan R.R."/>
            <person name="Hung P."/>
            <person name="Date S.V."/>
            <person name="Marcotte E."/>
            <person name="Hood L."/>
            <person name="Ng W.V."/>
        </authorList>
    </citation>
    <scope>NUCLEOTIDE SEQUENCE [LARGE SCALE GENOMIC DNA]</scope>
    <source>
        <strain evidence="11">ATCC 43049 / DSM 3752 / JCM 8966 / VKM B-1809</strain>
    </source>
</reference>
<dbReference type="FunFam" id="3.40.50.300:FF:000218">
    <property type="entry name" value="Multidrug ABC transporter ATP-binding protein"/>
    <property type="match status" value="1"/>
</dbReference>
<dbReference type="GO" id="GO:0034040">
    <property type="term" value="F:ATPase-coupled lipid transmembrane transporter activity"/>
    <property type="evidence" value="ECO:0007669"/>
    <property type="project" value="TreeGrafter"/>
</dbReference>
<feature type="domain" description="ABC transmembrane type-1" evidence="9">
    <location>
        <begin position="45"/>
        <end position="327"/>
    </location>
</feature>
<dbReference type="InterPro" id="IPR039421">
    <property type="entry name" value="Type_1_exporter"/>
</dbReference>